<dbReference type="SUPFAM" id="SSF74653">
    <property type="entry name" value="TolA/TonB C-terminal domain"/>
    <property type="match status" value="1"/>
</dbReference>
<keyword evidence="3" id="KW-0813">Transport</keyword>
<dbReference type="InterPro" id="IPR006260">
    <property type="entry name" value="TonB/TolA_C"/>
</dbReference>
<dbReference type="PANTHER" id="PTHR33446:SF2">
    <property type="entry name" value="PROTEIN TONB"/>
    <property type="match status" value="1"/>
</dbReference>
<comment type="subcellular location">
    <subcellularLocation>
        <location evidence="1">Cell inner membrane</location>
        <topology evidence="1">Single-pass membrane protein</topology>
        <orientation evidence="1">Periplasmic side</orientation>
    </subcellularLocation>
</comment>
<gene>
    <name evidence="13" type="ORF">ABGV49_13215</name>
</gene>
<evidence type="ECO:0000259" key="12">
    <source>
        <dbReference type="PROSITE" id="PS52015"/>
    </source>
</evidence>
<keyword evidence="8" id="KW-1133">Transmembrane helix</keyword>
<feature type="domain" description="TonB C-terminal" evidence="12">
    <location>
        <begin position="153"/>
        <end position="245"/>
    </location>
</feature>
<dbReference type="Proteomes" id="UP001455709">
    <property type="component" value="Unassembled WGS sequence"/>
</dbReference>
<evidence type="ECO:0000256" key="4">
    <source>
        <dbReference type="ARBA" id="ARBA00022475"/>
    </source>
</evidence>
<dbReference type="Pfam" id="PF03544">
    <property type="entry name" value="TonB_C"/>
    <property type="match status" value="1"/>
</dbReference>
<keyword evidence="5" id="KW-0997">Cell inner membrane</keyword>
<feature type="compositionally biased region" description="Low complexity" evidence="10">
    <location>
        <begin position="50"/>
        <end position="63"/>
    </location>
</feature>
<keyword evidence="6" id="KW-0812">Transmembrane</keyword>
<feature type="chain" id="PRO_5046513650" evidence="11">
    <location>
        <begin position="26"/>
        <end position="245"/>
    </location>
</feature>
<dbReference type="PROSITE" id="PS52015">
    <property type="entry name" value="TONB_CTD"/>
    <property type="match status" value="1"/>
</dbReference>
<reference evidence="13 14" key="1">
    <citation type="submission" date="2024-05" db="EMBL/GenBank/DDBJ databases">
        <authorList>
            <person name="De Oliveira J.P."/>
            <person name="Noriler S.A."/>
            <person name="De Oliveira A.G."/>
            <person name="Sipoli D.S."/>
        </authorList>
    </citation>
    <scope>NUCLEOTIDE SEQUENCE [LARGE SCALE GENOMIC DNA]</scope>
    <source>
        <strain evidence="13 14">LABIM189</strain>
    </source>
</reference>
<name>A0ABV0FHE0_9NEIS</name>
<evidence type="ECO:0000313" key="14">
    <source>
        <dbReference type="Proteomes" id="UP001455709"/>
    </source>
</evidence>
<protein>
    <submittedName>
        <fullName evidence="13">Energy transducer TonB</fullName>
    </submittedName>
</protein>
<comment type="caution">
    <text evidence="13">The sequence shown here is derived from an EMBL/GenBank/DDBJ whole genome shotgun (WGS) entry which is preliminary data.</text>
</comment>
<dbReference type="EMBL" id="JBDOJC010000001">
    <property type="protein sequence ID" value="MEO2218017.1"/>
    <property type="molecule type" value="Genomic_DNA"/>
</dbReference>
<evidence type="ECO:0000256" key="8">
    <source>
        <dbReference type="ARBA" id="ARBA00022989"/>
    </source>
</evidence>
<evidence type="ECO:0000256" key="9">
    <source>
        <dbReference type="ARBA" id="ARBA00023136"/>
    </source>
</evidence>
<keyword evidence="14" id="KW-1185">Reference proteome</keyword>
<comment type="similarity">
    <text evidence="2">Belongs to the TonB family.</text>
</comment>
<organism evidence="13 14">
    <name type="scientific">Chromobacterium vaccinii</name>
    <dbReference type="NCBI Taxonomy" id="1108595"/>
    <lineage>
        <taxon>Bacteria</taxon>
        <taxon>Pseudomonadati</taxon>
        <taxon>Pseudomonadota</taxon>
        <taxon>Betaproteobacteria</taxon>
        <taxon>Neisseriales</taxon>
        <taxon>Chromobacteriaceae</taxon>
        <taxon>Chromobacterium</taxon>
    </lineage>
</organism>
<keyword evidence="7" id="KW-0653">Protein transport</keyword>
<feature type="region of interest" description="Disordered" evidence="10">
    <location>
        <begin position="36"/>
        <end position="175"/>
    </location>
</feature>
<sequence length="245" mass="25368">MLSREDKRLCRALLLSAAIHLSALAAWRALDGGSVPPPARASALALELQPASPSARSGAAGEGRSSRVDDGAARPDRPAQASERLRPSGHVAPDARSKTPTLREAIGSEAPERQPVGKAVPGTGGATASGSGIGAGKIDGSGKSQAQPAGDSEALYAPSYLRNPKPVYPERSRQLGEEGVATLSVRVGADGRALEVSVARGSGYRRLDQAAVDAVSRWRFVPAKRNGKPVESDLTVPVRFEGEGR</sequence>
<dbReference type="InterPro" id="IPR037682">
    <property type="entry name" value="TonB_C"/>
</dbReference>
<keyword evidence="11" id="KW-0732">Signal</keyword>
<dbReference type="PANTHER" id="PTHR33446">
    <property type="entry name" value="PROTEIN TONB-RELATED"/>
    <property type="match status" value="1"/>
</dbReference>
<keyword evidence="9" id="KW-0472">Membrane</keyword>
<dbReference type="InterPro" id="IPR051045">
    <property type="entry name" value="TonB-dependent_transducer"/>
</dbReference>
<evidence type="ECO:0000256" key="5">
    <source>
        <dbReference type="ARBA" id="ARBA00022519"/>
    </source>
</evidence>
<keyword evidence="4" id="KW-1003">Cell membrane</keyword>
<evidence type="ECO:0000256" key="1">
    <source>
        <dbReference type="ARBA" id="ARBA00004383"/>
    </source>
</evidence>
<feature type="compositionally biased region" description="Gly residues" evidence="10">
    <location>
        <begin position="122"/>
        <end position="139"/>
    </location>
</feature>
<evidence type="ECO:0000313" key="13">
    <source>
        <dbReference type="EMBL" id="MEO2218017.1"/>
    </source>
</evidence>
<dbReference type="RefSeq" id="WP_347371022.1">
    <property type="nucleotide sequence ID" value="NZ_JBDOJC010000001.1"/>
</dbReference>
<evidence type="ECO:0000256" key="7">
    <source>
        <dbReference type="ARBA" id="ARBA00022927"/>
    </source>
</evidence>
<feature type="compositionally biased region" description="Basic and acidic residues" evidence="10">
    <location>
        <begin position="64"/>
        <end position="77"/>
    </location>
</feature>
<evidence type="ECO:0000256" key="3">
    <source>
        <dbReference type="ARBA" id="ARBA00022448"/>
    </source>
</evidence>
<evidence type="ECO:0000256" key="11">
    <source>
        <dbReference type="SAM" id="SignalP"/>
    </source>
</evidence>
<feature type="signal peptide" evidence="11">
    <location>
        <begin position="1"/>
        <end position="25"/>
    </location>
</feature>
<accession>A0ABV0FHE0</accession>
<dbReference type="Gene3D" id="3.30.1150.10">
    <property type="match status" value="1"/>
</dbReference>
<evidence type="ECO:0000256" key="2">
    <source>
        <dbReference type="ARBA" id="ARBA00006555"/>
    </source>
</evidence>
<evidence type="ECO:0000256" key="10">
    <source>
        <dbReference type="SAM" id="MobiDB-lite"/>
    </source>
</evidence>
<proteinExistence type="inferred from homology"/>
<dbReference type="NCBIfam" id="TIGR01352">
    <property type="entry name" value="tonB_Cterm"/>
    <property type="match status" value="1"/>
</dbReference>
<evidence type="ECO:0000256" key="6">
    <source>
        <dbReference type="ARBA" id="ARBA00022692"/>
    </source>
</evidence>